<feature type="binding site" evidence="9">
    <location>
        <begin position="157"/>
        <end position="159"/>
    </location>
    <ligand>
        <name>ATP</name>
        <dbReference type="ChEBI" id="CHEBI:30616"/>
    </ligand>
</feature>
<feature type="binding site" evidence="9">
    <location>
        <begin position="11"/>
        <end position="13"/>
    </location>
    <ligand>
        <name>ATP</name>
        <dbReference type="ChEBI" id="CHEBI:30616"/>
    </ligand>
</feature>
<dbReference type="EC" id="6.1.1.2" evidence="9"/>
<gene>
    <name evidence="9" type="primary">trpS</name>
    <name evidence="11" type="ORF">HIJ39_18255</name>
</gene>
<dbReference type="RefSeq" id="WP_169102256.1">
    <property type="nucleotide sequence ID" value="NZ_JABBVZ010000097.1"/>
</dbReference>
<keyword evidence="12" id="KW-1185">Reference proteome</keyword>
<feature type="binding site" evidence="9">
    <location>
        <begin position="19"/>
        <end position="20"/>
    </location>
    <ligand>
        <name>ATP</name>
        <dbReference type="ChEBI" id="CHEBI:30616"/>
    </ligand>
</feature>
<dbReference type="GO" id="GO:0004830">
    <property type="term" value="F:tryptophan-tRNA ligase activity"/>
    <property type="evidence" value="ECO:0007669"/>
    <property type="project" value="UniProtKB-UniRule"/>
</dbReference>
<evidence type="ECO:0000256" key="9">
    <source>
        <dbReference type="HAMAP-Rule" id="MF_00140"/>
    </source>
</evidence>
<evidence type="ECO:0000313" key="11">
    <source>
        <dbReference type="EMBL" id="NMP24277.1"/>
    </source>
</evidence>
<dbReference type="InterPro" id="IPR014729">
    <property type="entry name" value="Rossmann-like_a/b/a_fold"/>
</dbReference>
<comment type="catalytic activity">
    <reaction evidence="8 9">
        <text>tRNA(Trp) + L-tryptophan + ATP = L-tryptophyl-tRNA(Trp) + AMP + diphosphate + H(+)</text>
        <dbReference type="Rhea" id="RHEA:24080"/>
        <dbReference type="Rhea" id="RHEA-COMP:9671"/>
        <dbReference type="Rhea" id="RHEA-COMP:9705"/>
        <dbReference type="ChEBI" id="CHEBI:15378"/>
        <dbReference type="ChEBI" id="CHEBI:30616"/>
        <dbReference type="ChEBI" id="CHEBI:33019"/>
        <dbReference type="ChEBI" id="CHEBI:57912"/>
        <dbReference type="ChEBI" id="CHEBI:78442"/>
        <dbReference type="ChEBI" id="CHEBI:78535"/>
        <dbReference type="ChEBI" id="CHEBI:456215"/>
        <dbReference type="EC" id="6.1.1.2"/>
    </reaction>
</comment>
<sequence>MDQKVILTGIKPTGNPHLGNWVGAIRPTVELSRDPAKHGFYFIADYHALTGLKDAAELRDYTYQVAASWIALGLDPESVVFYRQSDVPEVFELSWILACFSPKGLMNRAHAYKAVVQKNQEAGEEDLDAGVNMGLYTYPILMAADILIMQSHWVPVGRDQQQHVEIARDLAQYFNRQYRAEVFTLPEALIDEKGAVIPGLDGRKMSKSYGNTIPIFTPPDQLRKLVFRIATDSSRPGEPKDPESSTIFQLYRLLAKPEDTEAFADEYRKGIAWKDAKEALYALLETTLSGPWARYQDLIAHPEELDRIFAQGAEKARDVASRTMREVRRAVGISH</sequence>
<comment type="caution">
    <text evidence="11">The sequence shown here is derived from an EMBL/GenBank/DDBJ whole genome shotgun (WGS) entry which is preliminary data.</text>
</comment>
<evidence type="ECO:0000256" key="5">
    <source>
        <dbReference type="ARBA" id="ARBA00022840"/>
    </source>
</evidence>
<dbReference type="InterPro" id="IPR050203">
    <property type="entry name" value="Trp-tRNA_synthetase"/>
</dbReference>
<dbReference type="GO" id="GO:0006436">
    <property type="term" value="P:tryptophanyl-tRNA aminoacylation"/>
    <property type="evidence" value="ECO:0007669"/>
    <property type="project" value="UniProtKB-UniRule"/>
</dbReference>
<dbReference type="EMBL" id="JABBVZ010000097">
    <property type="protein sequence ID" value="NMP24277.1"/>
    <property type="molecule type" value="Genomic_DNA"/>
</dbReference>
<feature type="short sequence motif" description="'KMSKS' region" evidence="9">
    <location>
        <begin position="204"/>
        <end position="208"/>
    </location>
</feature>
<dbReference type="GO" id="GO:0005829">
    <property type="term" value="C:cytosol"/>
    <property type="evidence" value="ECO:0007669"/>
    <property type="project" value="TreeGrafter"/>
</dbReference>
<name>A0A7Y0L7B4_9FIRM</name>
<dbReference type="FunFam" id="3.40.50.620:FF:000144">
    <property type="entry name" value="Tryptophan--tRNA ligase"/>
    <property type="match status" value="1"/>
</dbReference>
<dbReference type="AlphaFoldDB" id="A0A7Y0L7B4"/>
<dbReference type="InterPro" id="IPR002306">
    <property type="entry name" value="Trp-tRNA-ligase"/>
</dbReference>
<evidence type="ECO:0000256" key="7">
    <source>
        <dbReference type="ARBA" id="ARBA00023146"/>
    </source>
</evidence>
<dbReference type="GO" id="GO:0005524">
    <property type="term" value="F:ATP binding"/>
    <property type="evidence" value="ECO:0007669"/>
    <property type="project" value="UniProtKB-UniRule"/>
</dbReference>
<comment type="similarity">
    <text evidence="1 9 10">Belongs to the class-I aminoacyl-tRNA synthetase family.</text>
</comment>
<organism evidence="11 12">
    <name type="scientific">Sulfobacillus harzensis</name>
    <dbReference type="NCBI Taxonomy" id="2729629"/>
    <lineage>
        <taxon>Bacteria</taxon>
        <taxon>Bacillati</taxon>
        <taxon>Bacillota</taxon>
        <taxon>Clostridia</taxon>
        <taxon>Eubacteriales</taxon>
        <taxon>Clostridiales Family XVII. Incertae Sedis</taxon>
        <taxon>Sulfobacillus</taxon>
    </lineage>
</organism>
<dbReference type="SUPFAM" id="SSF52374">
    <property type="entry name" value="Nucleotidylyl transferase"/>
    <property type="match status" value="1"/>
</dbReference>
<dbReference type="HAMAP" id="MF_00140_B">
    <property type="entry name" value="Trp_tRNA_synth_B"/>
    <property type="match status" value="1"/>
</dbReference>
<dbReference type="InterPro" id="IPR024109">
    <property type="entry name" value="Trp-tRNA-ligase_bac-type"/>
</dbReference>
<accession>A0A7Y0L7B4</accession>
<comment type="subcellular location">
    <subcellularLocation>
        <location evidence="9">Cytoplasm</location>
    </subcellularLocation>
</comment>
<feature type="binding site" evidence="9">
    <location>
        <begin position="204"/>
        <end position="208"/>
    </location>
    <ligand>
        <name>ATP</name>
        <dbReference type="ChEBI" id="CHEBI:30616"/>
    </ligand>
</feature>
<dbReference type="Pfam" id="PF00579">
    <property type="entry name" value="tRNA-synt_1b"/>
    <property type="match status" value="1"/>
</dbReference>
<evidence type="ECO:0000313" key="12">
    <source>
        <dbReference type="Proteomes" id="UP000533476"/>
    </source>
</evidence>
<keyword evidence="3 9" id="KW-0436">Ligase</keyword>
<evidence type="ECO:0000256" key="2">
    <source>
        <dbReference type="ARBA" id="ARBA00022490"/>
    </source>
</evidence>
<keyword evidence="7 9" id="KW-0030">Aminoacyl-tRNA synthetase</keyword>
<dbReference type="Gene3D" id="1.10.240.10">
    <property type="entry name" value="Tyrosyl-Transfer RNA Synthetase"/>
    <property type="match status" value="1"/>
</dbReference>
<keyword evidence="5 9" id="KW-0067">ATP-binding</keyword>
<keyword evidence="6 9" id="KW-0648">Protein biosynthesis</keyword>
<feature type="binding site" evidence="9">
    <location>
        <position position="145"/>
    </location>
    <ligand>
        <name>L-tryptophan</name>
        <dbReference type="ChEBI" id="CHEBI:57912"/>
    </ligand>
</feature>
<dbReference type="Proteomes" id="UP000533476">
    <property type="component" value="Unassembled WGS sequence"/>
</dbReference>
<evidence type="ECO:0000256" key="3">
    <source>
        <dbReference type="ARBA" id="ARBA00022598"/>
    </source>
</evidence>
<evidence type="ECO:0000256" key="1">
    <source>
        <dbReference type="ARBA" id="ARBA00005594"/>
    </source>
</evidence>
<dbReference type="PANTHER" id="PTHR43766">
    <property type="entry name" value="TRYPTOPHAN--TRNA LIGASE, MITOCHONDRIAL"/>
    <property type="match status" value="1"/>
</dbReference>
<keyword evidence="2 9" id="KW-0963">Cytoplasm</keyword>
<evidence type="ECO:0000256" key="8">
    <source>
        <dbReference type="ARBA" id="ARBA00049929"/>
    </source>
</evidence>
<dbReference type="PRINTS" id="PR01039">
    <property type="entry name" value="TRNASYNTHTRP"/>
</dbReference>
<reference evidence="11 12" key="1">
    <citation type="submission" date="2020-04" db="EMBL/GenBank/DDBJ databases">
        <authorList>
            <person name="Zhang R."/>
            <person name="Schippers A."/>
        </authorList>
    </citation>
    <scope>NUCLEOTIDE SEQUENCE [LARGE SCALE GENOMIC DNA]</scope>
    <source>
        <strain evidence="11 12">DSM 109850</strain>
    </source>
</reference>
<dbReference type="NCBIfam" id="TIGR00233">
    <property type="entry name" value="trpS"/>
    <property type="match status" value="1"/>
</dbReference>
<protein>
    <recommendedName>
        <fullName evidence="9">Tryptophan--tRNA ligase</fullName>
        <ecNumber evidence="9">6.1.1.2</ecNumber>
    </recommendedName>
    <alternativeName>
        <fullName evidence="9">Tryptophanyl-tRNA synthetase</fullName>
        <shortName evidence="9">TrpRS</shortName>
    </alternativeName>
</protein>
<dbReference type="FunFam" id="1.10.240.10:FF:000005">
    <property type="entry name" value="Tryptophan--tRNA ligase"/>
    <property type="match status" value="1"/>
</dbReference>
<feature type="short sequence motif" description="'HIGH' region" evidence="9">
    <location>
        <begin position="12"/>
        <end position="20"/>
    </location>
</feature>
<dbReference type="PANTHER" id="PTHR43766:SF1">
    <property type="entry name" value="TRYPTOPHAN--TRNA LIGASE, MITOCHONDRIAL"/>
    <property type="match status" value="1"/>
</dbReference>
<proteinExistence type="inferred from homology"/>
<feature type="binding site" evidence="9">
    <location>
        <position position="197"/>
    </location>
    <ligand>
        <name>ATP</name>
        <dbReference type="ChEBI" id="CHEBI:30616"/>
    </ligand>
</feature>
<dbReference type="Gene3D" id="3.40.50.620">
    <property type="entry name" value="HUPs"/>
    <property type="match status" value="1"/>
</dbReference>
<dbReference type="CDD" id="cd00806">
    <property type="entry name" value="TrpRS_core"/>
    <property type="match status" value="1"/>
</dbReference>
<evidence type="ECO:0000256" key="10">
    <source>
        <dbReference type="RuleBase" id="RU363036"/>
    </source>
</evidence>
<dbReference type="InterPro" id="IPR002305">
    <property type="entry name" value="aa-tRNA-synth_Ic"/>
</dbReference>
<comment type="function">
    <text evidence="9">Catalyzes the attachment of tryptophan to tRNA(Trp).</text>
</comment>
<evidence type="ECO:0000256" key="6">
    <source>
        <dbReference type="ARBA" id="ARBA00022917"/>
    </source>
</evidence>
<keyword evidence="4 9" id="KW-0547">Nucleotide-binding</keyword>
<dbReference type="NCBIfam" id="NF009207">
    <property type="entry name" value="PRK12556.1"/>
    <property type="match status" value="1"/>
</dbReference>
<comment type="subunit">
    <text evidence="9">Homodimer.</text>
</comment>
<evidence type="ECO:0000256" key="4">
    <source>
        <dbReference type="ARBA" id="ARBA00022741"/>
    </source>
</evidence>